<dbReference type="InParanoid" id="A0A0D2AXQ8"/>
<keyword evidence="2" id="KW-0813">Transport</keyword>
<dbReference type="EMBL" id="KN847542">
    <property type="protein sequence ID" value="KIW03944.1"/>
    <property type="molecule type" value="Genomic_DNA"/>
</dbReference>
<dbReference type="GO" id="GO:0006893">
    <property type="term" value="P:Golgi to plasma membrane transport"/>
    <property type="evidence" value="ECO:0007669"/>
    <property type="project" value="TreeGrafter"/>
</dbReference>
<comment type="similarity">
    <text evidence="1">Belongs to the SEC10 family.</text>
</comment>
<dbReference type="HOGENOM" id="CLU_008002_1_0_1"/>
<evidence type="ECO:0000256" key="6">
    <source>
        <dbReference type="SAM" id="MobiDB-lite"/>
    </source>
</evidence>
<proteinExistence type="inferred from homology"/>
<feature type="compositionally biased region" description="Polar residues" evidence="6">
    <location>
        <begin position="224"/>
        <end position="260"/>
    </location>
</feature>
<dbReference type="InterPro" id="IPR048625">
    <property type="entry name" value="Sec10_N"/>
</dbReference>
<dbReference type="GO" id="GO:0000145">
    <property type="term" value="C:exocyst"/>
    <property type="evidence" value="ECO:0007669"/>
    <property type="project" value="TreeGrafter"/>
</dbReference>
<feature type="compositionally biased region" description="Low complexity" evidence="6">
    <location>
        <begin position="51"/>
        <end position="62"/>
    </location>
</feature>
<dbReference type="InterPro" id="IPR048627">
    <property type="entry name" value="Sec10_HB"/>
</dbReference>
<evidence type="ECO:0000313" key="9">
    <source>
        <dbReference type="EMBL" id="KIW03944.1"/>
    </source>
</evidence>
<dbReference type="FunCoup" id="A0A0D2AXQ8">
    <property type="interactions" value="775"/>
</dbReference>
<dbReference type="Pfam" id="PF07393">
    <property type="entry name" value="Sec10_HB"/>
    <property type="match status" value="1"/>
</dbReference>
<dbReference type="Pfam" id="PF20667">
    <property type="entry name" value="Sec10_N"/>
    <property type="match status" value="1"/>
</dbReference>
<dbReference type="PANTHER" id="PTHR12100">
    <property type="entry name" value="SEC10"/>
    <property type="match status" value="1"/>
</dbReference>
<dbReference type="STRING" id="253628.A0A0D2AXQ8"/>
<feature type="domain" description="Exocyst complex component Sec10 N-terminal" evidence="8">
    <location>
        <begin position="68"/>
        <end position="194"/>
    </location>
</feature>
<evidence type="ECO:0000259" key="8">
    <source>
        <dbReference type="Pfam" id="PF20667"/>
    </source>
</evidence>
<dbReference type="VEuPathDB" id="FungiDB:PV09_04782"/>
<evidence type="ECO:0000259" key="7">
    <source>
        <dbReference type="Pfam" id="PF07393"/>
    </source>
</evidence>
<reference evidence="9 10" key="1">
    <citation type="submission" date="2015-01" db="EMBL/GenBank/DDBJ databases">
        <title>The Genome Sequence of Ochroconis gallopava CBS43764.</title>
        <authorList>
            <consortium name="The Broad Institute Genomics Platform"/>
            <person name="Cuomo C."/>
            <person name="de Hoog S."/>
            <person name="Gorbushina A."/>
            <person name="Stielow B."/>
            <person name="Teixiera M."/>
            <person name="Abouelleil A."/>
            <person name="Chapman S.B."/>
            <person name="Priest M."/>
            <person name="Young S.K."/>
            <person name="Wortman J."/>
            <person name="Nusbaum C."/>
            <person name="Birren B."/>
        </authorList>
    </citation>
    <scope>NUCLEOTIDE SEQUENCE [LARGE SCALE GENOMIC DNA]</scope>
    <source>
        <strain evidence="9 10">CBS 43764</strain>
    </source>
</reference>
<gene>
    <name evidence="9" type="ORF">PV09_04782</name>
</gene>
<evidence type="ECO:0000256" key="4">
    <source>
        <dbReference type="ARBA" id="ARBA00023054"/>
    </source>
</evidence>
<dbReference type="RefSeq" id="XP_016213813.1">
    <property type="nucleotide sequence ID" value="XM_016358195.1"/>
</dbReference>
<dbReference type="Proteomes" id="UP000053259">
    <property type="component" value="Unassembled WGS sequence"/>
</dbReference>
<name>A0A0D2AXQ8_9PEZI</name>
<organism evidence="9 10">
    <name type="scientific">Verruconis gallopava</name>
    <dbReference type="NCBI Taxonomy" id="253628"/>
    <lineage>
        <taxon>Eukaryota</taxon>
        <taxon>Fungi</taxon>
        <taxon>Dikarya</taxon>
        <taxon>Ascomycota</taxon>
        <taxon>Pezizomycotina</taxon>
        <taxon>Dothideomycetes</taxon>
        <taxon>Pleosporomycetidae</taxon>
        <taxon>Venturiales</taxon>
        <taxon>Sympoventuriaceae</taxon>
        <taxon>Verruconis</taxon>
    </lineage>
</organism>
<dbReference type="PANTHER" id="PTHR12100:SF0">
    <property type="entry name" value="EXOCYST COMPLEX COMPONENT 5"/>
    <property type="match status" value="1"/>
</dbReference>
<feature type="region of interest" description="Disordered" evidence="6">
    <location>
        <begin position="215"/>
        <end position="260"/>
    </location>
</feature>
<evidence type="ECO:0000313" key="10">
    <source>
        <dbReference type="Proteomes" id="UP000053259"/>
    </source>
</evidence>
<evidence type="ECO:0000256" key="5">
    <source>
        <dbReference type="SAM" id="Coils"/>
    </source>
</evidence>
<evidence type="ECO:0000256" key="2">
    <source>
        <dbReference type="ARBA" id="ARBA00022448"/>
    </source>
</evidence>
<keyword evidence="10" id="KW-1185">Reference proteome</keyword>
<accession>A0A0D2AXQ8</accession>
<evidence type="ECO:0000256" key="1">
    <source>
        <dbReference type="ARBA" id="ARBA00006572"/>
    </source>
</evidence>
<dbReference type="GeneID" id="27312755"/>
<evidence type="ECO:0000256" key="3">
    <source>
        <dbReference type="ARBA" id="ARBA00022483"/>
    </source>
</evidence>
<keyword evidence="3" id="KW-0268">Exocytosis</keyword>
<dbReference type="GO" id="GO:0006887">
    <property type="term" value="P:exocytosis"/>
    <property type="evidence" value="ECO:0007669"/>
    <property type="project" value="UniProtKB-KW"/>
</dbReference>
<feature type="domain" description="Exocyst complex component Sec10-like alpha-helical bundle" evidence="7">
    <location>
        <begin position="203"/>
        <end position="870"/>
    </location>
</feature>
<keyword evidence="4 5" id="KW-0175">Coiled coil</keyword>
<protein>
    <submittedName>
        <fullName evidence="9">Uncharacterized protein</fullName>
    </submittedName>
</protein>
<feature type="coiled-coil region" evidence="5">
    <location>
        <begin position="72"/>
        <end position="170"/>
    </location>
</feature>
<dbReference type="OrthoDB" id="125856at2759"/>
<dbReference type="AlphaFoldDB" id="A0A0D2AXQ8"/>
<dbReference type="InterPro" id="IPR009976">
    <property type="entry name" value="Sec10-like"/>
</dbReference>
<sequence>MPPRPAERDSRLSIGARNVPSFSLDTFASKDFIVKDFIENLSESAIHPSGRRSAPASTAASTKEAFDPKPLIRAFEATLARLGSLSEELNEQETELSASVRRAEAQHNSNVASLSKKLEQAIEQFNRLDNTLNGSDASGRDGPDSGGAFALRTGERLEELERQHKRAQDAKFLIQCWNEVSEKNTLGPLEDMRRSGGSDKKVRCASIAQQLLKISHRLDPEPTVRQTNGTSKSLGVNGTSNGNSKSQNGSANNRLSSNGNATRETIERFLESLEKDLLDQFDDHYRRQNFEGMKECATALRDFNDGASVMALFVNQHNFFIDRSQLVTDEIAGDEETWARIGDPDAEPPGVEPGLQALIDEVRLVLQDESFYIRRAFPYYEEVLTRFLQRVFQQPIQQRLEMVLQKAESISSLAFLRTLQASRSYIGALVDDLKAHGLTEHPEPASAHISSVLDQQLDDLFVPYLLGSSYIEREKKSLEELYSSLLLKFTIYHSRRQKKPTTYLDRLGQRGRQLMDSARDAYMERLDSSELSASQKAMLLRIAGVKDETPAGGKAKAEIEVTEEDGKLSVATAKRMLRWLAEGVGRGLELSSPTETPKDVQQLLGLLFTQMGEIYLNSALEATLEMTNAQKNNTKTDPDLDFLPDLRTSISILHLLQTSVSTMLLPLATPNVTVRRDIEKTATSTLNTLENKISTILHETLDTVVAWVYKLLANQRKTDFRPRDEDLASAIESTPTCKSITTFLTKVQRLASLALDGGNLSNFLGEVASALRAALLEHLRKFVVSLTGGLVVSSDVTKYNELVRGWPLKDTAFEKEGGMDILVEVANLFVISPDALRERLRSSAEAGKVEVAELKKFVERREDAGSVGVQAVLSAL</sequence>
<feature type="region of interest" description="Disordered" evidence="6">
    <location>
        <begin position="46"/>
        <end position="65"/>
    </location>
</feature>